<sequence>MPPAAPESPNAAVAANAPVVLDLDASVGALPGALRLDLRDWHDRLRFACSRRALARLGERLDAALPPRHGCVFLGSGDFHHLSLPLIRRAARARGRLQVLVFDNHPDNMRFPLAIHCGSWVARVAALPQVARVHVVGITSTDIGLGHAWENRLRPLYRGKLRYWSAGVAVGWARALGLGTAVRGHPSVDAALAACLDEIGRGDDPIYLSVDKDVLRPEDAMTNWDQGAMRADALLDAVARLRARIVASDVTGEISIAAYPQWWKRLLAAADGQSAPDAAALQLWQAQQHRINLRLLAALG</sequence>
<dbReference type="PROSITE" id="PS51409">
    <property type="entry name" value="ARGINASE_2"/>
    <property type="match status" value="1"/>
</dbReference>
<gene>
    <name evidence="2" type="ORF">D9T17_02625</name>
</gene>
<protein>
    <recommendedName>
        <fullName evidence="4">Arginase family protein</fullName>
    </recommendedName>
</protein>
<name>A0A3N2RNH0_LYSEN</name>
<dbReference type="RefSeq" id="WP_123645954.1">
    <property type="nucleotide sequence ID" value="NZ_RCTY01000006.1"/>
</dbReference>
<reference evidence="2 3" key="1">
    <citation type="submission" date="2018-10" db="EMBL/GenBank/DDBJ databases">
        <title>The genome of Lysobacter enzymogenes OH11.</title>
        <authorList>
            <person name="Liu F."/>
            <person name="Zhao Y."/>
            <person name="Qian G."/>
            <person name="Chen Y."/>
            <person name="Xu H."/>
        </authorList>
    </citation>
    <scope>NUCLEOTIDE SEQUENCE [LARGE SCALE GENOMIC DNA]</scope>
    <source>
        <strain evidence="2 3">OH11</strain>
    </source>
</reference>
<dbReference type="Pfam" id="PF00491">
    <property type="entry name" value="Arginase"/>
    <property type="match status" value="1"/>
</dbReference>
<comment type="similarity">
    <text evidence="1">Belongs to the arginase family.</text>
</comment>
<dbReference type="PANTHER" id="PTHR11358">
    <property type="entry name" value="ARGINASE/AGMATINASE"/>
    <property type="match status" value="1"/>
</dbReference>
<organism evidence="2 3">
    <name type="scientific">Lysobacter enzymogenes</name>
    <dbReference type="NCBI Taxonomy" id="69"/>
    <lineage>
        <taxon>Bacteria</taxon>
        <taxon>Pseudomonadati</taxon>
        <taxon>Pseudomonadota</taxon>
        <taxon>Gammaproteobacteria</taxon>
        <taxon>Lysobacterales</taxon>
        <taxon>Lysobacteraceae</taxon>
        <taxon>Lysobacter</taxon>
    </lineage>
</organism>
<accession>A0A3N2RNH0</accession>
<dbReference type="Proteomes" id="UP000275910">
    <property type="component" value="Unassembled WGS sequence"/>
</dbReference>
<dbReference type="Gene3D" id="3.40.800.10">
    <property type="entry name" value="Ureohydrolase domain"/>
    <property type="match status" value="1"/>
</dbReference>
<dbReference type="PANTHER" id="PTHR11358:SF41">
    <property type="entry name" value="ARGINASE"/>
    <property type="match status" value="1"/>
</dbReference>
<dbReference type="InterPro" id="IPR006035">
    <property type="entry name" value="Ureohydrolase"/>
</dbReference>
<dbReference type="GO" id="GO:0033389">
    <property type="term" value="P:putrescine biosynthetic process from arginine, via agmatine"/>
    <property type="evidence" value="ECO:0007669"/>
    <property type="project" value="TreeGrafter"/>
</dbReference>
<evidence type="ECO:0000313" key="3">
    <source>
        <dbReference type="Proteomes" id="UP000275910"/>
    </source>
</evidence>
<dbReference type="GO" id="GO:0008783">
    <property type="term" value="F:agmatinase activity"/>
    <property type="evidence" value="ECO:0007669"/>
    <property type="project" value="TreeGrafter"/>
</dbReference>
<evidence type="ECO:0008006" key="4">
    <source>
        <dbReference type="Google" id="ProtNLM"/>
    </source>
</evidence>
<dbReference type="AlphaFoldDB" id="A0A3N2RNH0"/>
<evidence type="ECO:0000313" key="2">
    <source>
        <dbReference type="EMBL" id="ROU08987.1"/>
    </source>
</evidence>
<dbReference type="SUPFAM" id="SSF52768">
    <property type="entry name" value="Arginase/deacetylase"/>
    <property type="match status" value="1"/>
</dbReference>
<dbReference type="GO" id="GO:0046872">
    <property type="term" value="F:metal ion binding"/>
    <property type="evidence" value="ECO:0007669"/>
    <property type="project" value="InterPro"/>
</dbReference>
<proteinExistence type="inferred from homology"/>
<evidence type="ECO:0000256" key="1">
    <source>
        <dbReference type="PROSITE-ProRule" id="PRU00742"/>
    </source>
</evidence>
<dbReference type="InterPro" id="IPR023696">
    <property type="entry name" value="Ureohydrolase_dom_sf"/>
</dbReference>
<dbReference type="EMBL" id="RCTY01000006">
    <property type="protein sequence ID" value="ROU08987.1"/>
    <property type="molecule type" value="Genomic_DNA"/>
</dbReference>
<comment type="caution">
    <text evidence="2">The sequence shown here is derived from an EMBL/GenBank/DDBJ whole genome shotgun (WGS) entry which is preliminary data.</text>
</comment>